<evidence type="ECO:0000259" key="2">
    <source>
        <dbReference type="Pfam" id="PF07811"/>
    </source>
</evidence>
<organism evidence="3 4">
    <name type="scientific">Heliomicrobium gestii</name>
    <name type="common">Heliobacterium gestii</name>
    <dbReference type="NCBI Taxonomy" id="2699"/>
    <lineage>
        <taxon>Bacteria</taxon>
        <taxon>Bacillati</taxon>
        <taxon>Bacillota</taxon>
        <taxon>Clostridia</taxon>
        <taxon>Eubacteriales</taxon>
        <taxon>Heliobacteriaceae</taxon>
        <taxon>Heliomicrobium</taxon>
    </lineage>
</organism>
<feature type="transmembrane region" description="Helical" evidence="1">
    <location>
        <begin position="20"/>
        <end position="40"/>
    </location>
</feature>
<reference evidence="3 4" key="1">
    <citation type="submission" date="2020-01" db="EMBL/GenBank/DDBJ databases">
        <title>Whole genome sequence of Heliobacterium gestii DSM 11169.</title>
        <authorList>
            <person name="Kyndt J.A."/>
            <person name="Meyer T.E."/>
        </authorList>
    </citation>
    <scope>NUCLEOTIDE SEQUENCE [LARGE SCALE GENOMIC DNA]</scope>
    <source>
        <strain evidence="3 4">DSM 11169</strain>
    </source>
</reference>
<evidence type="ECO:0000313" key="4">
    <source>
        <dbReference type="Proteomes" id="UP000471031"/>
    </source>
</evidence>
<gene>
    <name evidence="3" type="ORF">GTO89_05425</name>
</gene>
<keyword evidence="1" id="KW-0472">Membrane</keyword>
<feature type="domain" description="TadE-like" evidence="2">
    <location>
        <begin position="12"/>
        <end position="54"/>
    </location>
</feature>
<evidence type="ECO:0000256" key="1">
    <source>
        <dbReference type="SAM" id="Phobius"/>
    </source>
</evidence>
<dbReference type="EMBL" id="WXEX01000004">
    <property type="protein sequence ID" value="MZP42480.1"/>
    <property type="molecule type" value="Genomic_DNA"/>
</dbReference>
<dbReference type="Pfam" id="PF07811">
    <property type="entry name" value="TadE"/>
    <property type="match status" value="1"/>
</dbReference>
<protein>
    <recommendedName>
        <fullName evidence="2">TadE-like domain-containing protein</fullName>
    </recommendedName>
</protein>
<keyword evidence="1" id="KW-0812">Transmembrane</keyword>
<keyword evidence="1" id="KW-1133">Transmembrane helix</keyword>
<dbReference type="Proteomes" id="UP000471031">
    <property type="component" value="Unassembled WGS sequence"/>
</dbReference>
<comment type="caution">
    <text evidence="3">The sequence shown here is derived from an EMBL/GenBank/DDBJ whole genome shotgun (WGS) entry which is preliminary data.</text>
</comment>
<sequence length="164" mass="17937">MARFRLFADRRGQALVEFALILPLFLMLLFGVIEFGRILWHHSHLDQAARETLRLVSIGADRAMVKGRLIQLTVPLAGNCSASEGSGADDLGNSCTRIVLTPAAGHPLTATITPPYSSNLKNGDSLRVALRYRMDLITPLSSLFGPTRELQAIYVTLVETPPQP</sequence>
<accession>A0A845LC31</accession>
<name>A0A845LC31_HELGE</name>
<evidence type="ECO:0000313" key="3">
    <source>
        <dbReference type="EMBL" id="MZP42480.1"/>
    </source>
</evidence>
<dbReference type="AlphaFoldDB" id="A0A845LC31"/>
<dbReference type="InterPro" id="IPR012495">
    <property type="entry name" value="TadE-like_dom"/>
</dbReference>
<proteinExistence type="predicted"/>
<dbReference type="RefSeq" id="WP_161261059.1">
    <property type="nucleotide sequence ID" value="NZ_JAFBDC010000003.1"/>
</dbReference>
<keyword evidence="4" id="KW-1185">Reference proteome</keyword>